<evidence type="ECO:0000313" key="2">
    <source>
        <dbReference type="Proteomes" id="UP000769157"/>
    </source>
</evidence>
<dbReference type="AlphaFoldDB" id="A0A9P8T6B9"/>
<reference evidence="1" key="2">
    <citation type="submission" date="2021-01" db="EMBL/GenBank/DDBJ databases">
        <authorList>
            <person name="Schikora-Tamarit M.A."/>
        </authorList>
    </citation>
    <scope>NUCLEOTIDE SEQUENCE</scope>
    <source>
        <strain evidence="1">CBS6075</strain>
    </source>
</reference>
<dbReference type="GeneID" id="70235232"/>
<proteinExistence type="predicted"/>
<dbReference type="EMBL" id="JAEUBE010000199">
    <property type="protein sequence ID" value="KAH3666816.1"/>
    <property type="molecule type" value="Genomic_DNA"/>
</dbReference>
<comment type="caution">
    <text evidence="1">The sequence shown here is derived from an EMBL/GenBank/DDBJ whole genome shotgun (WGS) entry which is preliminary data.</text>
</comment>
<sequence>MELWSFRIRLPMRALAASNWWSVDVIGVISCVMELYENLFDVGEAGAALSPGMGDMKSTTDGREECTDDDRDPLGEVAIELNALTLASWSLRILSSVYEVVNTLGSRQNLLATHEEVVRVRVVAVFRVWHRVERSDSQRELVQDVEVGVVLVAHQFTQQLLVLGGQVLVVVNVLSGVSQHLDTFLLLFVELRRLGQISRTFEVVDLENVGSTFRSSSNHLWSVSFHKLALDQELLEQLTDSGLQSENGLVCHGSQINHTSVQTGVQIDHRQSRSFSLGVGTRSVLDQQRQLRRSLRDQEDLGDRDLNVLNSGTLDKLVHLLNHTVHQHNRLQAQGSGPFDHLFGNRAAIGLYQTLDQLVLLSEREETHGGSLLSGVVHSGSEHHLLAVVFRGQGVEQNPWNSRLVVRLHQTQLAVVVLGGVVGSVGRSLGGLFLGDSGGGLNEFGSLLNVTFRFFKNRLHPVNKDSAFFAVAVFDGTPSNTITLSAMYVAMMKSCSTIKAVFLEWRINLLITLEQIIRCSESK</sequence>
<dbReference type="Proteomes" id="UP000769157">
    <property type="component" value="Unassembled WGS sequence"/>
</dbReference>
<gene>
    <name evidence="1" type="ORF">OGAPHI_003265</name>
</gene>
<keyword evidence="2" id="KW-1185">Reference proteome</keyword>
<dbReference type="OrthoDB" id="10362579at2759"/>
<organism evidence="1 2">
    <name type="scientific">Ogataea philodendri</name>
    <dbReference type="NCBI Taxonomy" id="1378263"/>
    <lineage>
        <taxon>Eukaryota</taxon>
        <taxon>Fungi</taxon>
        <taxon>Dikarya</taxon>
        <taxon>Ascomycota</taxon>
        <taxon>Saccharomycotina</taxon>
        <taxon>Pichiomycetes</taxon>
        <taxon>Pichiales</taxon>
        <taxon>Pichiaceae</taxon>
        <taxon>Ogataea</taxon>
    </lineage>
</organism>
<evidence type="ECO:0000313" key="1">
    <source>
        <dbReference type="EMBL" id="KAH3666816.1"/>
    </source>
</evidence>
<name>A0A9P8T6B9_9ASCO</name>
<protein>
    <submittedName>
        <fullName evidence="1">Uncharacterized protein</fullName>
    </submittedName>
</protein>
<reference evidence="1" key="1">
    <citation type="journal article" date="2021" name="Open Biol.">
        <title>Shared evolutionary footprints suggest mitochondrial oxidative damage underlies multiple complex I losses in fungi.</title>
        <authorList>
            <person name="Schikora-Tamarit M.A."/>
            <person name="Marcet-Houben M."/>
            <person name="Nosek J."/>
            <person name="Gabaldon T."/>
        </authorList>
    </citation>
    <scope>NUCLEOTIDE SEQUENCE</scope>
    <source>
        <strain evidence="1">CBS6075</strain>
    </source>
</reference>
<dbReference type="RefSeq" id="XP_046061772.1">
    <property type="nucleotide sequence ID" value="XM_046204225.1"/>
</dbReference>
<accession>A0A9P8T6B9</accession>